<feature type="transmembrane region" description="Helical" evidence="1">
    <location>
        <begin position="27"/>
        <end position="46"/>
    </location>
</feature>
<dbReference type="InterPro" id="IPR018490">
    <property type="entry name" value="cNMP-bd_dom_sf"/>
</dbReference>
<comment type="caution">
    <text evidence="3">The sequence shown here is derived from an EMBL/GenBank/DDBJ whole genome shotgun (WGS) entry which is preliminary data.</text>
</comment>
<dbReference type="PANTHER" id="PTHR45689">
    <property type="entry name" value="I[[H]] CHANNEL, ISOFORM E"/>
    <property type="match status" value="1"/>
</dbReference>
<dbReference type="AlphaFoldDB" id="A0ABD1ZTD7"/>
<dbReference type="InterPro" id="IPR014710">
    <property type="entry name" value="RmlC-like_jellyroll"/>
</dbReference>
<proteinExistence type="predicted"/>
<gene>
    <name evidence="3" type="ORF">V1478_018948</name>
</gene>
<dbReference type="Gene3D" id="2.60.120.10">
    <property type="entry name" value="Jelly Rolls"/>
    <property type="match status" value="1"/>
</dbReference>
<feature type="transmembrane region" description="Helical" evidence="1">
    <location>
        <begin position="213"/>
        <end position="237"/>
    </location>
</feature>
<feature type="transmembrane region" description="Helical" evidence="1">
    <location>
        <begin position="131"/>
        <end position="164"/>
    </location>
</feature>
<name>A0ABD1ZTD7_VESSQ</name>
<feature type="domain" description="Cyclic nucleotide-binding" evidence="2">
    <location>
        <begin position="318"/>
        <end position="418"/>
    </location>
</feature>
<dbReference type="Gene3D" id="1.10.287.630">
    <property type="entry name" value="Helix hairpin bin"/>
    <property type="match status" value="1"/>
</dbReference>
<organism evidence="3 4">
    <name type="scientific">Vespula squamosa</name>
    <name type="common">Southern yellow jacket</name>
    <name type="synonym">Wasp</name>
    <dbReference type="NCBI Taxonomy" id="30214"/>
    <lineage>
        <taxon>Eukaryota</taxon>
        <taxon>Metazoa</taxon>
        <taxon>Ecdysozoa</taxon>
        <taxon>Arthropoda</taxon>
        <taxon>Hexapoda</taxon>
        <taxon>Insecta</taxon>
        <taxon>Pterygota</taxon>
        <taxon>Neoptera</taxon>
        <taxon>Endopterygota</taxon>
        <taxon>Hymenoptera</taxon>
        <taxon>Apocrita</taxon>
        <taxon>Aculeata</taxon>
        <taxon>Vespoidea</taxon>
        <taxon>Vespidae</taxon>
        <taxon>Vespinae</taxon>
        <taxon>Vespula</taxon>
    </lineage>
</organism>
<reference evidence="3 4" key="1">
    <citation type="journal article" date="2024" name="Ann. Entomol. Soc. Am.">
        <title>Genomic analyses of the southern and eastern yellowjacket wasps (Hymenoptera: Vespidae) reveal evolutionary signatures of social life.</title>
        <authorList>
            <person name="Catto M.A."/>
            <person name="Caine P.B."/>
            <person name="Orr S.E."/>
            <person name="Hunt B.G."/>
            <person name="Goodisman M.A.D."/>
        </authorList>
    </citation>
    <scope>NUCLEOTIDE SEQUENCE [LARGE SCALE GENOMIC DNA]</scope>
    <source>
        <strain evidence="3">233</strain>
        <tissue evidence="3">Head and thorax</tissue>
    </source>
</reference>
<dbReference type="CDD" id="cd00038">
    <property type="entry name" value="CAP_ED"/>
    <property type="match status" value="1"/>
</dbReference>
<dbReference type="Gene3D" id="1.10.287.70">
    <property type="match status" value="1"/>
</dbReference>
<accession>A0ABD1ZTD7</accession>
<protein>
    <submittedName>
        <fullName evidence="3">Potassium/sodium hyperpolarization-activated cyclic nucleotide-gated channel 1-like isoform X1</fullName>
    </submittedName>
</protein>
<evidence type="ECO:0000256" key="1">
    <source>
        <dbReference type="SAM" id="Phobius"/>
    </source>
</evidence>
<keyword evidence="1" id="KW-0812">Transmembrane</keyword>
<keyword evidence="4" id="KW-1185">Reference proteome</keyword>
<dbReference type="InterPro" id="IPR051413">
    <property type="entry name" value="K/Na_HCN_channel"/>
</dbReference>
<dbReference type="SUPFAM" id="SSF81324">
    <property type="entry name" value="Voltage-gated potassium channels"/>
    <property type="match status" value="1"/>
</dbReference>
<dbReference type="SMART" id="SM00100">
    <property type="entry name" value="cNMP"/>
    <property type="match status" value="1"/>
</dbReference>
<evidence type="ECO:0000259" key="2">
    <source>
        <dbReference type="PROSITE" id="PS50042"/>
    </source>
</evidence>
<evidence type="ECO:0000313" key="4">
    <source>
        <dbReference type="Proteomes" id="UP001607302"/>
    </source>
</evidence>
<dbReference type="SUPFAM" id="SSF51206">
    <property type="entry name" value="cAMP-binding domain-like"/>
    <property type="match status" value="1"/>
</dbReference>
<keyword evidence="1" id="KW-1133">Transmembrane helix</keyword>
<dbReference type="Pfam" id="PF00027">
    <property type="entry name" value="cNMP_binding"/>
    <property type="match status" value="1"/>
</dbReference>
<sequence length="473" mass="55764">MAFFTIPFMVSFIIMDYEVLRLDKVNIYIYIMCWLDIIITCITGYYDKKNMRVELRPLKIIKKYSKGYLLVDIFSSLPYDHITLRWRKHPGNNSFHAITLINILPLLKLIRYPTLNDYISQFCQYFPIENIYYQLTVTLALGFYLIIWFSCLCYLLPVLMLHFYNIPSMECDDCWMVGIENEGLAVRFQHALFIVLENLLASGYGVFPPKTDVHIVLNIILMLFGRFMECYMIIMFLQIKTNSKAARNKYRELINQIGAYTRQKQLPLQMKNRLLEYYAYRFKENFFRERNIQKNLSEQLRDEIAMQSCRRLVENVELFKNVPQNTLKSIIKNLKFELYLQNDVITRAGSLGDCMFFLSVGTVAVLTPTGKEICRLHDGAHFGEIALLASDQKRVATVIAIEISEVYRLDRKDFRKCITVNSDLFSSIERIATERIERTAVIEEHHKKFIMRSSIAHDENKNINRQLRLLFTL</sequence>
<dbReference type="PANTHER" id="PTHR45689:SF14">
    <property type="entry name" value="CYCLIC NUCLEOTIDE-GATED CATION CHANNEL SUBUNIT A-LIKE PROTEIN"/>
    <property type="match status" value="1"/>
</dbReference>
<dbReference type="InterPro" id="IPR000595">
    <property type="entry name" value="cNMP-bd_dom"/>
</dbReference>
<dbReference type="PROSITE" id="PS50042">
    <property type="entry name" value="CNMP_BINDING_3"/>
    <property type="match status" value="1"/>
</dbReference>
<evidence type="ECO:0000313" key="3">
    <source>
        <dbReference type="EMBL" id="KAL2711447.1"/>
    </source>
</evidence>
<dbReference type="Proteomes" id="UP001607302">
    <property type="component" value="Unassembled WGS sequence"/>
</dbReference>
<keyword evidence="1" id="KW-0472">Membrane</keyword>
<dbReference type="EMBL" id="JAUDFV010000174">
    <property type="protein sequence ID" value="KAL2711447.1"/>
    <property type="molecule type" value="Genomic_DNA"/>
</dbReference>